<protein>
    <submittedName>
        <fullName evidence="1">Uncharacterized protein YqgQ</fullName>
    </submittedName>
</protein>
<keyword evidence="2" id="KW-1185">Reference proteome</keyword>
<evidence type="ECO:0000313" key="2">
    <source>
        <dbReference type="Proteomes" id="UP001224359"/>
    </source>
</evidence>
<evidence type="ECO:0000313" key="1">
    <source>
        <dbReference type="EMBL" id="MDQ0158627.1"/>
    </source>
</evidence>
<dbReference type="InterPro" id="IPR009256">
    <property type="entry name" value="YqgQ-like"/>
</dbReference>
<gene>
    <name evidence="1" type="ORF">J2S77_000583</name>
</gene>
<dbReference type="SUPFAM" id="SSF158379">
    <property type="entry name" value="YqgQ-like"/>
    <property type="match status" value="1"/>
</dbReference>
<accession>A0ABT9VCH3</accession>
<dbReference type="RefSeq" id="WP_306974475.1">
    <property type="nucleotide sequence ID" value="NZ_JAUSTQ010000002.1"/>
</dbReference>
<sequence>METLIDIQKLLKQFGIFVYIGNRQSDIIMMEHEIKELYENGLISIEEYQRALLVLSAEKKNNS</sequence>
<reference evidence="1 2" key="1">
    <citation type="submission" date="2023-07" db="EMBL/GenBank/DDBJ databases">
        <title>Genomic Encyclopedia of Type Strains, Phase IV (KMG-IV): sequencing the most valuable type-strain genomes for metagenomic binning, comparative biology and taxonomic classification.</title>
        <authorList>
            <person name="Goeker M."/>
        </authorList>
    </citation>
    <scope>NUCLEOTIDE SEQUENCE [LARGE SCALE GENOMIC DNA]</scope>
    <source>
        <strain evidence="1 2">DSM 16460</strain>
    </source>
</reference>
<comment type="caution">
    <text evidence="1">The sequence shown here is derived from an EMBL/GenBank/DDBJ whole genome shotgun (WGS) entry which is preliminary data.</text>
</comment>
<name>A0ABT9VCH3_9BACI</name>
<dbReference type="EMBL" id="JAUSTQ010000002">
    <property type="protein sequence ID" value="MDQ0158627.1"/>
    <property type="molecule type" value="Genomic_DNA"/>
</dbReference>
<dbReference type="Gene3D" id="1.10.287.760">
    <property type="entry name" value="YqgQ-like"/>
    <property type="match status" value="1"/>
</dbReference>
<organism evidence="1 2">
    <name type="scientific">Alkalibacillus salilacus</name>
    <dbReference type="NCBI Taxonomy" id="284582"/>
    <lineage>
        <taxon>Bacteria</taxon>
        <taxon>Bacillati</taxon>
        <taxon>Bacillota</taxon>
        <taxon>Bacilli</taxon>
        <taxon>Bacillales</taxon>
        <taxon>Bacillaceae</taxon>
        <taxon>Alkalibacillus</taxon>
    </lineage>
</organism>
<proteinExistence type="predicted"/>
<dbReference type="Proteomes" id="UP001224359">
    <property type="component" value="Unassembled WGS sequence"/>
</dbReference>
<dbReference type="InterPro" id="IPR023164">
    <property type="entry name" value="YqgQ-like_sf"/>
</dbReference>
<dbReference type="Pfam" id="PF06014">
    <property type="entry name" value="YqgQ-like"/>
    <property type="match status" value="1"/>
</dbReference>